<evidence type="ECO:0000313" key="3">
    <source>
        <dbReference type="Proteomes" id="UP000386466"/>
    </source>
</evidence>
<keyword evidence="1" id="KW-0687">Ribonucleoprotein</keyword>
<proteinExistence type="inferred from homology"/>
<accession>A0A485MNX4</accession>
<dbReference type="SUPFAM" id="SSF55315">
    <property type="entry name" value="L30e-like"/>
    <property type="match status" value="1"/>
</dbReference>
<reference evidence="2 3" key="1">
    <citation type="submission" date="2019-01" db="EMBL/GenBank/DDBJ databases">
        <authorList>
            <person name="Alioto T."/>
            <person name="Alioto T."/>
        </authorList>
    </citation>
    <scope>NUCLEOTIDE SEQUENCE [LARGE SCALE GENOMIC DNA]</scope>
</reference>
<dbReference type="PRINTS" id="PR00882">
    <property type="entry name" value="RIBOSOMALL7A"/>
</dbReference>
<gene>
    <name evidence="2" type="ORF">LYPA_23C018676</name>
</gene>
<protein>
    <recommendedName>
        <fullName evidence="1">60S ribosomal protein L7a</fullName>
    </recommendedName>
</protein>
<dbReference type="GO" id="GO:0022625">
    <property type="term" value="C:cytosolic large ribosomal subunit"/>
    <property type="evidence" value="ECO:0007669"/>
    <property type="project" value="UniProtKB-UniRule"/>
</dbReference>
<sequence length="165" mass="19104">MKKQEANKVVNPLFEKRLTNFGFGQDFQLKRDLTHFVRWPCYIQLQLLPTINQFTQGLDHQTATQLLKVAHKYSPETKQEKNQKLLAGAKKKFPSRGMSPLRAMIALDVDPIEMVVFWPALCHKMEDLHTVGFTEVNLEDRGALAKLVEAIRTNYSDRYGKIHHQ</sequence>
<dbReference type="GO" id="GO:0003723">
    <property type="term" value="F:RNA binding"/>
    <property type="evidence" value="ECO:0007669"/>
    <property type="project" value="UniProtKB-UniRule"/>
</dbReference>
<dbReference type="EMBL" id="CAAGRJ010001839">
    <property type="protein sequence ID" value="VFV19792.1"/>
    <property type="molecule type" value="Genomic_DNA"/>
</dbReference>
<dbReference type="InterPro" id="IPR029064">
    <property type="entry name" value="Ribosomal_eL30-like_sf"/>
</dbReference>
<dbReference type="AlphaFoldDB" id="A0A485MNX4"/>
<comment type="similarity">
    <text evidence="1">Belongs to the eukaryotic ribosomal protein eL8 family.</text>
</comment>
<organism evidence="2 3">
    <name type="scientific">Lynx pardinus</name>
    <name type="common">Iberian lynx</name>
    <name type="synonym">Felis pardina</name>
    <dbReference type="NCBI Taxonomy" id="191816"/>
    <lineage>
        <taxon>Eukaryota</taxon>
        <taxon>Metazoa</taxon>
        <taxon>Chordata</taxon>
        <taxon>Craniata</taxon>
        <taxon>Vertebrata</taxon>
        <taxon>Euteleostomi</taxon>
        <taxon>Mammalia</taxon>
        <taxon>Eutheria</taxon>
        <taxon>Laurasiatheria</taxon>
        <taxon>Carnivora</taxon>
        <taxon>Feliformia</taxon>
        <taxon>Felidae</taxon>
        <taxon>Felinae</taxon>
        <taxon>Lynx</taxon>
    </lineage>
</organism>
<name>A0A485MNX4_LYNPA</name>
<dbReference type="InterPro" id="IPR001921">
    <property type="entry name" value="Ribosomal_eL8_euk"/>
</dbReference>
<evidence type="ECO:0000256" key="1">
    <source>
        <dbReference type="RuleBase" id="RU367042"/>
    </source>
</evidence>
<dbReference type="Gene3D" id="3.30.1330.30">
    <property type="match status" value="1"/>
</dbReference>
<evidence type="ECO:0000313" key="2">
    <source>
        <dbReference type="EMBL" id="VFV19792.1"/>
    </source>
</evidence>
<comment type="function">
    <text evidence="1">Component of the ribosome.</text>
</comment>
<dbReference type="Proteomes" id="UP000386466">
    <property type="component" value="Unassembled WGS sequence"/>
</dbReference>
<keyword evidence="1 2" id="KW-0689">Ribosomal protein</keyword>
<keyword evidence="3" id="KW-1185">Reference proteome</keyword>